<sequence precursor="true">MISVKSVWSVLIMLCVSNIATAAPPKLSVDEDGSQVRVTVGDRLALTSPAEGLWSIATGWEDQWPADWRHAKIEKIETVNEWTICRGTLSLDEGEWKLRESYRPSGEVIEVIRRFEWHGDSTLERATLSVRWQTPFTDVEPLMPGILYYGNPSGTKSGRVATWSDDTPYAIFEEHRYPMPFASLETATDSDAERLAVTLHSVPCTAPYGNKNDQWWSLGAARKDDCTELVLLSGPCAANGERSVVKAVQRGFMKYPDTYLNIPPGAVIEKRYYLQANKGFAKGSGFRPAVRASIDLFKPFATEGLPTYDEILRAKYRFAKSRWHEDEKSAGFGMYPTDDSPYVMGWCGQAACLGYALIPLADTIDDPKRAELVQRSLDHLTTSPFNENGFLLIYDRNKNEWHGQDPVSQGQAMENFACAIIAAKDNEEYDTSKWRTFLKKACDIHADRILADDWHPVSTNEGFFISPLCKAYQLFGNEKYKRVALKAANHYADRHVSMEEPYWGGTLDASCEDKEGAWAAMQGFLAAYELTQDEKWLERAQHACDVVLTYTCVYDIEMPPGRLRNHRFKTRGWTDVSAQNQHVDIFGVLIAPKIYKLGTLTAREDLQKLAKVMYLSCGQLIDPYGSQGEQIQHTNFAQRGDMSDVYKMRGGYAEHWTVFWITAYFLDAAAQFEEMNVSLQN</sequence>
<name>A0A1U9NH28_9BACT</name>
<keyword evidence="1" id="KW-0732">Signal</keyword>
<dbReference type="InterPro" id="IPR008928">
    <property type="entry name" value="6-hairpin_glycosidase_sf"/>
</dbReference>
<reference evidence="3" key="1">
    <citation type="submission" date="2017-02" db="EMBL/GenBank/DDBJ databases">
        <title>Comparative genomics and description of representatives of a novel lineage of planctomycetes thriving in anoxic sediments.</title>
        <authorList>
            <person name="Spring S."/>
            <person name="Bunk B."/>
            <person name="Sproer C."/>
        </authorList>
    </citation>
    <scope>NUCLEOTIDE SEQUENCE [LARGE SCALE GENOMIC DNA]</scope>
    <source>
        <strain evidence="3">ST-NAGAB-D1</strain>
    </source>
</reference>
<dbReference type="KEGG" id="alus:STSP2_00183"/>
<dbReference type="Gene3D" id="1.50.10.20">
    <property type="match status" value="1"/>
</dbReference>
<feature type="signal peptide" evidence="1">
    <location>
        <begin position="1"/>
        <end position="22"/>
    </location>
</feature>
<feature type="chain" id="PRO_5013092473" description="Glucoamylase hydrolase" evidence="1">
    <location>
        <begin position="23"/>
        <end position="681"/>
    </location>
</feature>
<proteinExistence type="predicted"/>
<evidence type="ECO:0000256" key="1">
    <source>
        <dbReference type="SAM" id="SignalP"/>
    </source>
</evidence>
<evidence type="ECO:0000313" key="2">
    <source>
        <dbReference type="EMBL" id="AQT67044.1"/>
    </source>
</evidence>
<keyword evidence="3" id="KW-1185">Reference proteome</keyword>
<dbReference type="EMBL" id="CP019791">
    <property type="protein sequence ID" value="AQT67044.1"/>
    <property type="molecule type" value="Genomic_DNA"/>
</dbReference>
<dbReference type="GO" id="GO:0005975">
    <property type="term" value="P:carbohydrate metabolic process"/>
    <property type="evidence" value="ECO:0007669"/>
    <property type="project" value="InterPro"/>
</dbReference>
<dbReference type="Proteomes" id="UP000189674">
    <property type="component" value="Chromosome"/>
</dbReference>
<organism evidence="2 3">
    <name type="scientific">Anaerohalosphaera lusitana</name>
    <dbReference type="NCBI Taxonomy" id="1936003"/>
    <lineage>
        <taxon>Bacteria</taxon>
        <taxon>Pseudomonadati</taxon>
        <taxon>Planctomycetota</taxon>
        <taxon>Phycisphaerae</taxon>
        <taxon>Sedimentisphaerales</taxon>
        <taxon>Anaerohalosphaeraceae</taxon>
        <taxon>Anaerohalosphaera</taxon>
    </lineage>
</organism>
<dbReference type="RefSeq" id="WP_146658968.1">
    <property type="nucleotide sequence ID" value="NZ_CP019791.1"/>
</dbReference>
<gene>
    <name evidence="2" type="ORF">STSP2_00183</name>
</gene>
<evidence type="ECO:0000313" key="3">
    <source>
        <dbReference type="Proteomes" id="UP000189674"/>
    </source>
</evidence>
<accession>A0A1U9NH28</accession>
<dbReference type="AlphaFoldDB" id="A0A1U9NH28"/>
<dbReference type="SUPFAM" id="SSF48208">
    <property type="entry name" value="Six-hairpin glycosidases"/>
    <property type="match status" value="1"/>
</dbReference>
<protein>
    <recommendedName>
        <fullName evidence="4">Glucoamylase hydrolase</fullName>
    </recommendedName>
</protein>
<dbReference type="STRING" id="1936003.STSP2_00183"/>
<evidence type="ECO:0008006" key="4">
    <source>
        <dbReference type="Google" id="ProtNLM"/>
    </source>
</evidence>
<dbReference type="OrthoDB" id="6376700at2"/>